<protein>
    <submittedName>
        <fullName evidence="1">Uncharacterized protein</fullName>
    </submittedName>
</protein>
<accession>A0ACB8C375</accession>
<gene>
    <name evidence="1" type="ORF">HPB49_011158</name>
</gene>
<evidence type="ECO:0000313" key="2">
    <source>
        <dbReference type="Proteomes" id="UP000821865"/>
    </source>
</evidence>
<dbReference type="EMBL" id="CM023478">
    <property type="protein sequence ID" value="KAH7933279.1"/>
    <property type="molecule type" value="Genomic_DNA"/>
</dbReference>
<dbReference type="Proteomes" id="UP000821865">
    <property type="component" value="Chromosome 9"/>
</dbReference>
<reference evidence="1" key="1">
    <citation type="submission" date="2020-05" db="EMBL/GenBank/DDBJ databases">
        <title>Large-scale comparative analyses of tick genomes elucidate their genetic diversity and vector capacities.</title>
        <authorList>
            <person name="Jia N."/>
            <person name="Wang J."/>
            <person name="Shi W."/>
            <person name="Du L."/>
            <person name="Sun Y."/>
            <person name="Zhan W."/>
            <person name="Jiang J."/>
            <person name="Wang Q."/>
            <person name="Zhang B."/>
            <person name="Ji P."/>
            <person name="Sakyi L.B."/>
            <person name="Cui X."/>
            <person name="Yuan T."/>
            <person name="Jiang B."/>
            <person name="Yang W."/>
            <person name="Lam T.T.-Y."/>
            <person name="Chang Q."/>
            <person name="Ding S."/>
            <person name="Wang X."/>
            <person name="Zhu J."/>
            <person name="Ruan X."/>
            <person name="Zhao L."/>
            <person name="Wei J."/>
            <person name="Que T."/>
            <person name="Du C."/>
            <person name="Cheng J."/>
            <person name="Dai P."/>
            <person name="Han X."/>
            <person name="Huang E."/>
            <person name="Gao Y."/>
            <person name="Liu J."/>
            <person name="Shao H."/>
            <person name="Ye R."/>
            <person name="Li L."/>
            <person name="Wei W."/>
            <person name="Wang X."/>
            <person name="Wang C."/>
            <person name="Yang T."/>
            <person name="Huo Q."/>
            <person name="Li W."/>
            <person name="Guo W."/>
            <person name="Chen H."/>
            <person name="Zhou L."/>
            <person name="Ni X."/>
            <person name="Tian J."/>
            <person name="Zhou Y."/>
            <person name="Sheng Y."/>
            <person name="Liu T."/>
            <person name="Pan Y."/>
            <person name="Xia L."/>
            <person name="Li J."/>
            <person name="Zhao F."/>
            <person name="Cao W."/>
        </authorList>
    </citation>
    <scope>NUCLEOTIDE SEQUENCE</scope>
    <source>
        <strain evidence="1">Dsil-2018</strain>
    </source>
</reference>
<organism evidence="1 2">
    <name type="scientific">Dermacentor silvarum</name>
    <name type="common">Tick</name>
    <dbReference type="NCBI Taxonomy" id="543639"/>
    <lineage>
        <taxon>Eukaryota</taxon>
        <taxon>Metazoa</taxon>
        <taxon>Ecdysozoa</taxon>
        <taxon>Arthropoda</taxon>
        <taxon>Chelicerata</taxon>
        <taxon>Arachnida</taxon>
        <taxon>Acari</taxon>
        <taxon>Parasitiformes</taxon>
        <taxon>Ixodida</taxon>
        <taxon>Ixodoidea</taxon>
        <taxon>Ixodidae</taxon>
        <taxon>Rhipicephalinae</taxon>
        <taxon>Dermacentor</taxon>
    </lineage>
</organism>
<evidence type="ECO:0000313" key="1">
    <source>
        <dbReference type="EMBL" id="KAH7933279.1"/>
    </source>
</evidence>
<comment type="caution">
    <text evidence="1">The sequence shown here is derived from an EMBL/GenBank/DDBJ whole genome shotgun (WGS) entry which is preliminary data.</text>
</comment>
<keyword evidence="2" id="KW-1185">Reference proteome</keyword>
<sequence>MPGCRYNIRKLNEAAWDMHQRYGPVVGEQISGRRLLVHLFSADDIRTLYQEEGRTPYRMAALPFKLYHTERKEYFANAGIFNA</sequence>
<proteinExistence type="predicted"/>
<name>A0ACB8C375_DERSI</name>